<gene>
    <name evidence="2" type="ORF">M427DRAFT_47239</name>
</gene>
<dbReference type="OMA" id="WDISWLV"/>
<dbReference type="Proteomes" id="UP000070544">
    <property type="component" value="Unassembled WGS sequence"/>
</dbReference>
<sequence length="390" mass="43913">MSAPSFDDPGRIINPEDDQSMAEFIPQGRMIHVQKIHPSLGRFHPTRAVIVTHADGKHTFTYNSRMVRKGRMKSRAFQAHYGPVREGAPFTTLKGRLRRLEAEFKPHLEADISFWVAFIFTLGSVVWVMNVCLPLYLSYISTSEDLTTLYYKVSASLAFVGGSLFEVGSYLMVVEALNRGRENEIGEALERLFDDETETPEIHQFTGNGSPGLHERERRNENSGLKDFVWWGAPMWRDIGWMASIIQFGAATVFYIATMKQRTGLPGVIPGFPGASPTATTVIFFWTPQVVGGTGFIISSLLLMLEVQKHWYIPNVSDLGWHVGFWNLVGGIGFTVCGAMGYSTEQYWIEQSGWATFWGSWAFLVGSVLQVYETIWREPNNVDSEAKETL</sequence>
<dbReference type="AlphaFoldDB" id="A0A139A4S0"/>
<evidence type="ECO:0000313" key="2">
    <source>
        <dbReference type="EMBL" id="KXS11383.1"/>
    </source>
</evidence>
<accession>A0A139A4S0</accession>
<keyword evidence="3" id="KW-1185">Reference proteome</keyword>
<feature type="transmembrane region" description="Helical" evidence="1">
    <location>
        <begin position="112"/>
        <end position="137"/>
    </location>
</feature>
<evidence type="ECO:0008006" key="4">
    <source>
        <dbReference type="Google" id="ProtNLM"/>
    </source>
</evidence>
<evidence type="ECO:0000313" key="3">
    <source>
        <dbReference type="Proteomes" id="UP000070544"/>
    </source>
</evidence>
<dbReference type="OrthoDB" id="2603at2759"/>
<feature type="transmembrane region" description="Helical" evidence="1">
    <location>
        <begin position="323"/>
        <end position="342"/>
    </location>
</feature>
<dbReference type="STRING" id="1344416.A0A139A4S0"/>
<proteinExistence type="predicted"/>
<keyword evidence="1" id="KW-0472">Membrane</keyword>
<reference evidence="2 3" key="1">
    <citation type="journal article" date="2015" name="Genome Biol. Evol.">
        <title>Phylogenomic analyses indicate that early fungi evolved digesting cell walls of algal ancestors of land plants.</title>
        <authorList>
            <person name="Chang Y."/>
            <person name="Wang S."/>
            <person name="Sekimoto S."/>
            <person name="Aerts A.L."/>
            <person name="Choi C."/>
            <person name="Clum A."/>
            <person name="LaButti K.M."/>
            <person name="Lindquist E.A."/>
            <person name="Yee Ngan C."/>
            <person name="Ohm R.A."/>
            <person name="Salamov A.A."/>
            <person name="Grigoriev I.V."/>
            <person name="Spatafora J.W."/>
            <person name="Berbee M.L."/>
        </authorList>
    </citation>
    <scope>NUCLEOTIDE SEQUENCE [LARGE SCALE GENOMIC DNA]</scope>
    <source>
        <strain evidence="2 3">JEL478</strain>
    </source>
</reference>
<organism evidence="2 3">
    <name type="scientific">Gonapodya prolifera (strain JEL478)</name>
    <name type="common">Monoblepharis prolifera</name>
    <dbReference type="NCBI Taxonomy" id="1344416"/>
    <lineage>
        <taxon>Eukaryota</taxon>
        <taxon>Fungi</taxon>
        <taxon>Fungi incertae sedis</taxon>
        <taxon>Chytridiomycota</taxon>
        <taxon>Chytridiomycota incertae sedis</taxon>
        <taxon>Monoblepharidomycetes</taxon>
        <taxon>Monoblepharidales</taxon>
        <taxon>Gonapodyaceae</taxon>
        <taxon>Gonapodya</taxon>
    </lineage>
</organism>
<keyword evidence="1" id="KW-0812">Transmembrane</keyword>
<name>A0A139A4S0_GONPJ</name>
<keyword evidence="1" id="KW-1133">Transmembrane helix</keyword>
<dbReference type="EMBL" id="KQ965803">
    <property type="protein sequence ID" value="KXS11383.1"/>
    <property type="molecule type" value="Genomic_DNA"/>
</dbReference>
<feature type="transmembrane region" description="Helical" evidence="1">
    <location>
        <begin position="354"/>
        <end position="372"/>
    </location>
</feature>
<protein>
    <recommendedName>
        <fullName evidence="4">Integral membrane protein</fullName>
    </recommendedName>
</protein>
<evidence type="ECO:0000256" key="1">
    <source>
        <dbReference type="SAM" id="Phobius"/>
    </source>
</evidence>
<feature type="transmembrane region" description="Helical" evidence="1">
    <location>
        <begin position="239"/>
        <end position="258"/>
    </location>
</feature>
<feature type="transmembrane region" description="Helical" evidence="1">
    <location>
        <begin position="149"/>
        <end position="173"/>
    </location>
</feature>
<feature type="transmembrane region" description="Helical" evidence="1">
    <location>
        <begin position="279"/>
        <end position="303"/>
    </location>
</feature>